<evidence type="ECO:0000313" key="3">
    <source>
        <dbReference type="Proteomes" id="UP001284601"/>
    </source>
</evidence>
<evidence type="ECO:0000256" key="1">
    <source>
        <dbReference type="SAM" id="Phobius"/>
    </source>
</evidence>
<dbReference type="PANTHER" id="PTHR34989">
    <property type="entry name" value="PROTEIN HDED"/>
    <property type="match status" value="1"/>
</dbReference>
<feature type="transmembrane region" description="Helical" evidence="1">
    <location>
        <begin position="69"/>
        <end position="89"/>
    </location>
</feature>
<dbReference type="RefSeq" id="WP_318595635.1">
    <property type="nucleotide sequence ID" value="NZ_JAWSTH010000004.1"/>
</dbReference>
<reference evidence="2 3" key="2">
    <citation type="submission" date="2023-10" db="EMBL/GenBank/DDBJ databases">
        <authorList>
            <person name="Han X.F."/>
        </authorList>
    </citation>
    <scope>NUCLEOTIDE SEQUENCE [LARGE SCALE GENOMIC DNA]</scope>
    <source>
        <strain evidence="2 3">KCTC 39840</strain>
    </source>
</reference>
<sequence>MQNDLLDALRKSQRWLMVAGVLALIGGSIAIIVPALASVGVAIFIGWMLVFGAVFLFVDAFAVRDVGRLVLRALVALITLAAGIALLLAPLRGTYTLTVLLVLYFALAGVMRIGVAISERGLPGAGLTAFNGVVTLLLAILIGAELPESSDWAIGLLVGIDFLFFGFAAISAASALKRSTPQ</sequence>
<dbReference type="InterPro" id="IPR005325">
    <property type="entry name" value="DUF308_memb"/>
</dbReference>
<feature type="transmembrane region" description="Helical" evidence="1">
    <location>
        <begin position="127"/>
        <end position="146"/>
    </location>
</feature>
<gene>
    <name evidence="2" type="ORF">R7226_03445</name>
</gene>
<feature type="transmembrane region" description="Helical" evidence="1">
    <location>
        <begin position="15"/>
        <end position="37"/>
    </location>
</feature>
<accession>A0ABU4HJ82</accession>
<dbReference type="InterPro" id="IPR052712">
    <property type="entry name" value="Acid_resist_chaperone_HdeD"/>
</dbReference>
<keyword evidence="3" id="KW-1185">Reference proteome</keyword>
<feature type="transmembrane region" description="Helical" evidence="1">
    <location>
        <begin position="152"/>
        <end position="176"/>
    </location>
</feature>
<feature type="transmembrane region" description="Helical" evidence="1">
    <location>
        <begin position="43"/>
        <end position="62"/>
    </location>
</feature>
<keyword evidence="1" id="KW-1133">Transmembrane helix</keyword>
<organism evidence="2 3">
    <name type="scientific">Conexibacter stalactiti</name>
    <dbReference type="NCBI Taxonomy" id="1940611"/>
    <lineage>
        <taxon>Bacteria</taxon>
        <taxon>Bacillati</taxon>
        <taxon>Actinomycetota</taxon>
        <taxon>Thermoleophilia</taxon>
        <taxon>Solirubrobacterales</taxon>
        <taxon>Conexibacteraceae</taxon>
        <taxon>Conexibacter</taxon>
    </lineage>
</organism>
<comment type="caution">
    <text evidence="2">The sequence shown here is derived from an EMBL/GenBank/DDBJ whole genome shotgun (WGS) entry which is preliminary data.</text>
</comment>
<dbReference type="PANTHER" id="PTHR34989:SF1">
    <property type="entry name" value="PROTEIN HDED"/>
    <property type="match status" value="1"/>
</dbReference>
<dbReference type="Pfam" id="PF03729">
    <property type="entry name" value="DUF308"/>
    <property type="match status" value="1"/>
</dbReference>
<reference evidence="3" key="1">
    <citation type="submission" date="2023-07" db="EMBL/GenBank/DDBJ databases">
        <title>Conexibacter stalactiti sp. nov., isolated from stalactites in a lava cave and emended description of the genus Conexibacter.</title>
        <authorList>
            <person name="Lee S.D."/>
        </authorList>
    </citation>
    <scope>NUCLEOTIDE SEQUENCE [LARGE SCALE GENOMIC DNA]</scope>
    <source>
        <strain evidence="3">KCTC 39840</strain>
    </source>
</reference>
<keyword evidence="1" id="KW-0472">Membrane</keyword>
<name>A0ABU4HJ82_9ACTN</name>
<evidence type="ECO:0000313" key="2">
    <source>
        <dbReference type="EMBL" id="MDW5593376.1"/>
    </source>
</evidence>
<proteinExistence type="predicted"/>
<protein>
    <submittedName>
        <fullName evidence="2">DUF308 domain-containing protein</fullName>
    </submittedName>
</protein>
<dbReference type="EMBL" id="JAWSTH010000004">
    <property type="protein sequence ID" value="MDW5593376.1"/>
    <property type="molecule type" value="Genomic_DNA"/>
</dbReference>
<keyword evidence="1" id="KW-0812">Transmembrane</keyword>
<feature type="transmembrane region" description="Helical" evidence="1">
    <location>
        <begin position="95"/>
        <end position="115"/>
    </location>
</feature>
<dbReference type="Proteomes" id="UP001284601">
    <property type="component" value="Unassembled WGS sequence"/>
</dbReference>